<name>D6PJ03_9ZZZZ</name>
<evidence type="ECO:0000313" key="2">
    <source>
        <dbReference type="EMBL" id="ADD95704.1"/>
    </source>
</evidence>
<evidence type="ECO:0000256" key="1">
    <source>
        <dbReference type="SAM" id="MobiDB-lite"/>
    </source>
</evidence>
<sequence>MEREVKRTVEDAIRMAERDELPPVEELWTDITDDAVGTSNPPFTPSKPHISNYLF</sequence>
<dbReference type="EMBL" id="GU943085">
    <property type="protein sequence ID" value="ADD95704.1"/>
    <property type="molecule type" value="Genomic_DNA"/>
</dbReference>
<organism evidence="2">
    <name type="scientific">uncultured organism MedDCM-OCT-S01-C7</name>
    <dbReference type="NCBI Taxonomy" id="743602"/>
    <lineage>
        <taxon>unclassified sequences</taxon>
        <taxon>environmental samples</taxon>
    </lineage>
</organism>
<dbReference type="AlphaFoldDB" id="D6PJ03"/>
<proteinExistence type="predicted"/>
<protein>
    <submittedName>
        <fullName evidence="2">Uncharacterized protein</fullName>
    </submittedName>
</protein>
<reference evidence="2" key="1">
    <citation type="journal article" date="2010" name="ISME J.">
        <title>Metagenome of the Mediterranean deep chlorophyll maximum studied by direct and fosmid library 454 pyrosequencing.</title>
        <authorList>
            <person name="Ghai R."/>
            <person name="Martin-Cuadrado A.B."/>
            <person name="Molto A.G."/>
            <person name="Heredia I.G."/>
            <person name="Cabrera R."/>
            <person name="Martin J."/>
            <person name="Verdu M."/>
            <person name="Deschamps P."/>
            <person name="Moreira D."/>
            <person name="Lopez-Garcia P."/>
            <person name="Mira A."/>
            <person name="Rodriguez-Valera F."/>
        </authorList>
    </citation>
    <scope>NUCLEOTIDE SEQUENCE</scope>
</reference>
<feature type="region of interest" description="Disordered" evidence="1">
    <location>
        <begin position="35"/>
        <end position="55"/>
    </location>
</feature>
<accession>D6PJ03</accession>